<evidence type="ECO:0000256" key="8">
    <source>
        <dbReference type="ARBA" id="ARBA00022833"/>
    </source>
</evidence>
<evidence type="ECO:0000256" key="12">
    <source>
        <dbReference type="ARBA" id="ARBA00031556"/>
    </source>
</evidence>
<keyword evidence="5" id="KW-0677">Repeat</keyword>
<keyword evidence="19" id="KW-1185">Reference proteome</keyword>
<evidence type="ECO:0000256" key="4">
    <source>
        <dbReference type="ARBA" id="ARBA00022723"/>
    </source>
</evidence>
<dbReference type="FunFam" id="3.40.50.10190:FF:000006">
    <property type="entry name" value="Breast cancer type 1 susceptibility protein homolog"/>
    <property type="match status" value="1"/>
</dbReference>
<dbReference type="Pfam" id="PF00097">
    <property type="entry name" value="zf-C3HC4"/>
    <property type="match status" value="1"/>
</dbReference>
<reference evidence="19" key="1">
    <citation type="submission" date="2024-07" db="EMBL/GenBank/DDBJ databases">
        <title>Two chromosome-level genome assemblies of Korean endemic species Abeliophyllum distichum and Forsythia ovata (Oleaceae).</title>
        <authorList>
            <person name="Jang H."/>
        </authorList>
    </citation>
    <scope>NUCLEOTIDE SEQUENCE [LARGE SCALE GENOMIC DNA]</scope>
</reference>
<dbReference type="Pfam" id="PF00533">
    <property type="entry name" value="BRCT"/>
    <property type="match status" value="1"/>
</dbReference>
<evidence type="ECO:0000256" key="13">
    <source>
        <dbReference type="PROSITE-ProRule" id="PRU00175"/>
    </source>
</evidence>
<dbReference type="GO" id="GO:0008270">
    <property type="term" value="F:zinc ion binding"/>
    <property type="evidence" value="ECO:0007669"/>
    <property type="project" value="UniProtKB-KW"/>
</dbReference>
<evidence type="ECO:0000256" key="9">
    <source>
        <dbReference type="ARBA" id="ARBA00023204"/>
    </source>
</evidence>
<dbReference type="PROSITE" id="PS50172">
    <property type="entry name" value="BRCT"/>
    <property type="match status" value="2"/>
</dbReference>
<name>A0ABD1VTH6_9LAMI</name>
<evidence type="ECO:0000256" key="11">
    <source>
        <dbReference type="ARBA" id="ARBA00023306"/>
    </source>
</evidence>
<organism evidence="18 19">
    <name type="scientific">Abeliophyllum distichum</name>
    <dbReference type="NCBI Taxonomy" id="126358"/>
    <lineage>
        <taxon>Eukaryota</taxon>
        <taxon>Viridiplantae</taxon>
        <taxon>Streptophyta</taxon>
        <taxon>Embryophyta</taxon>
        <taxon>Tracheophyta</taxon>
        <taxon>Spermatophyta</taxon>
        <taxon>Magnoliopsida</taxon>
        <taxon>eudicotyledons</taxon>
        <taxon>Gunneridae</taxon>
        <taxon>Pentapetalae</taxon>
        <taxon>asterids</taxon>
        <taxon>lamiids</taxon>
        <taxon>Lamiales</taxon>
        <taxon>Oleaceae</taxon>
        <taxon>Forsythieae</taxon>
        <taxon>Abeliophyllum</taxon>
    </lineage>
</organism>
<keyword evidence="4" id="KW-0479">Metal-binding</keyword>
<comment type="caution">
    <text evidence="18">The sequence shown here is derived from an EMBL/GenBank/DDBJ whole genome shotgun (WGS) entry which is preliminary data.</text>
</comment>
<dbReference type="Gene3D" id="3.40.50.10190">
    <property type="entry name" value="BRCT domain"/>
    <property type="match status" value="2"/>
</dbReference>
<evidence type="ECO:0000256" key="2">
    <source>
        <dbReference type="ARBA" id="ARBA00004286"/>
    </source>
</evidence>
<evidence type="ECO:0000256" key="5">
    <source>
        <dbReference type="ARBA" id="ARBA00022737"/>
    </source>
</evidence>
<dbReference type="InterPro" id="IPR018957">
    <property type="entry name" value="Znf_C3HC4_RING-type"/>
</dbReference>
<keyword evidence="6" id="KW-0227">DNA damage</keyword>
<keyword evidence="3" id="KW-0158">Chromosome</keyword>
<evidence type="ECO:0000256" key="14">
    <source>
        <dbReference type="SAM" id="MobiDB-lite"/>
    </source>
</evidence>
<dbReference type="SUPFAM" id="SSF52113">
    <property type="entry name" value="BRCT domain"/>
    <property type="match status" value="2"/>
</dbReference>
<evidence type="ECO:0000256" key="10">
    <source>
        <dbReference type="ARBA" id="ARBA00023242"/>
    </source>
</evidence>
<comment type="subcellular location">
    <subcellularLocation>
        <location evidence="2">Chromosome</location>
    </subcellularLocation>
    <subcellularLocation>
        <location evidence="1">Nucleus</location>
    </subcellularLocation>
</comment>
<dbReference type="SUPFAM" id="SSF57850">
    <property type="entry name" value="RING/U-box"/>
    <property type="match status" value="1"/>
</dbReference>
<dbReference type="InterPro" id="IPR017907">
    <property type="entry name" value="Znf_RING_CS"/>
</dbReference>
<dbReference type="SMART" id="SM00184">
    <property type="entry name" value="RING"/>
    <property type="match status" value="1"/>
</dbReference>
<keyword evidence="7 13" id="KW-0863">Zinc-finger</keyword>
<evidence type="ECO:0000259" key="15">
    <source>
        <dbReference type="PROSITE" id="PS50089"/>
    </source>
</evidence>
<feature type="compositionally biased region" description="Low complexity" evidence="14">
    <location>
        <begin position="128"/>
        <end position="139"/>
    </location>
</feature>
<dbReference type="InterPro" id="IPR013083">
    <property type="entry name" value="Znf_RING/FYVE/PHD"/>
</dbReference>
<evidence type="ECO:0000313" key="19">
    <source>
        <dbReference type="Proteomes" id="UP001604336"/>
    </source>
</evidence>
<dbReference type="InterPro" id="IPR031099">
    <property type="entry name" value="BRCA1-associated"/>
</dbReference>
<sequence>MSEIQNTARVRNPWALHFQKIGLELKCAICLNLLNKPTLLPCNHIFCKFCIPELGSECPTCNHLYVDGEMRSATFLENIITIYKSLDATIFPHLSNDSRKPLNLCRESVTIIDDKTRKKLNEVELHGSDTGSRDGSSGTYRAKRSVESDCDTAPGEIAVRTFHQDQMHTRDAKRQKKLNHGLSESVGKGLASPSDKIAVSNCNGELLDAPNVNRTVCAFCHSSKQTEWTGSLLYYAKGKEVVGDVTALSKAIPVHSKCLEWTPRIYYVGETMKNLQSEVARAAKLKCSRCGLKGAALGCFVESCRKSYHVPCAVEILDCRWDCEDFLMLCPTHNSVKFPREKSNSRKFGSEEKESLSTKKSSNMLKFWETSPTGPKEWFFLWICFVFRREVQTKNVSQPNFSLLVLGMQYLLVKFATMCGATVSKFWNPKVTHVIAATNAKGACSRTSIVLMAILSGQWILKMDWIKVCMEANQPMNEEPYEVNLDNHCCRDGPRTGRLRVSTNAPKLFQGLKFYFSGDFVPSYKNELKDLVTVGGGTIIDSMEEMIAQRHETQTTCTCFFVYNFGSPEGCISEAASSPFMQRLAKSQNVAKDHDSQVIPHTWILESIAACRLMT</sequence>
<keyword evidence="9" id="KW-0234">DNA repair</keyword>
<dbReference type="GO" id="GO:0006281">
    <property type="term" value="P:DNA repair"/>
    <property type="evidence" value="ECO:0007669"/>
    <property type="project" value="UniProtKB-KW"/>
</dbReference>
<dbReference type="PROSITE" id="PS50089">
    <property type="entry name" value="ZF_RING_2"/>
    <property type="match status" value="1"/>
</dbReference>
<evidence type="ECO:0000256" key="7">
    <source>
        <dbReference type="ARBA" id="ARBA00022771"/>
    </source>
</evidence>
<feature type="domain" description="BRCT" evidence="16">
    <location>
        <begin position="504"/>
        <end position="615"/>
    </location>
</feature>
<dbReference type="Pfam" id="PF13771">
    <property type="entry name" value="zf-HC5HC2H"/>
    <property type="match status" value="1"/>
</dbReference>
<dbReference type="PANTHER" id="PTHR13763">
    <property type="entry name" value="BREAST CANCER TYPE 1 SUSCEPTIBILITY PROTEIN BRCA1"/>
    <property type="match status" value="1"/>
</dbReference>
<evidence type="ECO:0000313" key="18">
    <source>
        <dbReference type="EMBL" id="KAL2540684.1"/>
    </source>
</evidence>
<feature type="region of interest" description="Disordered" evidence="14">
    <location>
        <begin position="124"/>
        <end position="145"/>
    </location>
</feature>
<dbReference type="EMBL" id="JBFOLK010000001">
    <property type="protein sequence ID" value="KAL2540684.1"/>
    <property type="molecule type" value="Genomic_DNA"/>
</dbReference>
<dbReference type="PROSITE" id="PS00518">
    <property type="entry name" value="ZF_RING_1"/>
    <property type="match status" value="1"/>
</dbReference>
<evidence type="ECO:0000256" key="3">
    <source>
        <dbReference type="ARBA" id="ARBA00022454"/>
    </source>
</evidence>
<dbReference type="AlphaFoldDB" id="A0ABD1VTH6"/>
<dbReference type="Gene3D" id="3.30.40.10">
    <property type="entry name" value="Zinc/RING finger domain, C3HC4 (zinc finger)"/>
    <property type="match status" value="2"/>
</dbReference>
<dbReference type="GO" id="GO:0005694">
    <property type="term" value="C:chromosome"/>
    <property type="evidence" value="ECO:0007669"/>
    <property type="project" value="UniProtKB-SubCell"/>
</dbReference>
<dbReference type="CDD" id="cd17734">
    <property type="entry name" value="BRCT_Bard1_rpt1"/>
    <property type="match status" value="1"/>
</dbReference>
<accession>A0ABD1VTH6</accession>
<dbReference type="InterPro" id="IPR001357">
    <property type="entry name" value="BRCT_dom"/>
</dbReference>
<protein>
    <recommendedName>
        <fullName evidence="12">RING-type E3 ubiquitin transferase BRCA1</fullName>
    </recommendedName>
</protein>
<keyword evidence="11" id="KW-0131">Cell cycle</keyword>
<dbReference type="InterPro" id="IPR001841">
    <property type="entry name" value="Znf_RING"/>
</dbReference>
<dbReference type="InterPro" id="IPR034732">
    <property type="entry name" value="EPHD"/>
</dbReference>
<feature type="domain" description="RING-type" evidence="15">
    <location>
        <begin position="27"/>
        <end position="62"/>
    </location>
</feature>
<dbReference type="PANTHER" id="PTHR13763:SF9">
    <property type="entry name" value="BRCA1-ASSOCIATED RING DOMAIN PROTEIN 1"/>
    <property type="match status" value="1"/>
</dbReference>
<dbReference type="Proteomes" id="UP001604336">
    <property type="component" value="Unassembled WGS sequence"/>
</dbReference>
<evidence type="ECO:0000259" key="16">
    <source>
        <dbReference type="PROSITE" id="PS50172"/>
    </source>
</evidence>
<keyword evidence="10" id="KW-0539">Nucleus</keyword>
<proteinExistence type="predicted"/>
<keyword evidence="8" id="KW-0862">Zinc</keyword>
<dbReference type="PROSITE" id="PS51805">
    <property type="entry name" value="EPHD"/>
    <property type="match status" value="1"/>
</dbReference>
<gene>
    <name evidence="18" type="ORF">Adt_01662</name>
</gene>
<dbReference type="InterPro" id="IPR036420">
    <property type="entry name" value="BRCT_dom_sf"/>
</dbReference>
<dbReference type="SMART" id="SM00292">
    <property type="entry name" value="BRCT"/>
    <property type="match status" value="2"/>
</dbReference>
<dbReference type="GO" id="GO:0005634">
    <property type="term" value="C:nucleus"/>
    <property type="evidence" value="ECO:0007669"/>
    <property type="project" value="UniProtKB-SubCell"/>
</dbReference>
<evidence type="ECO:0000259" key="17">
    <source>
        <dbReference type="PROSITE" id="PS51805"/>
    </source>
</evidence>
<feature type="domain" description="BRCT" evidence="16">
    <location>
        <begin position="412"/>
        <end position="483"/>
    </location>
</feature>
<evidence type="ECO:0000256" key="6">
    <source>
        <dbReference type="ARBA" id="ARBA00022763"/>
    </source>
</evidence>
<evidence type="ECO:0000256" key="1">
    <source>
        <dbReference type="ARBA" id="ARBA00004123"/>
    </source>
</evidence>
<feature type="domain" description="PHD-type" evidence="17">
    <location>
        <begin position="214"/>
        <end position="334"/>
    </location>
</feature>